<feature type="binding site" evidence="4">
    <location>
        <position position="95"/>
    </location>
    <ligand>
        <name>a divalent metal cation</name>
        <dbReference type="ChEBI" id="CHEBI:60240"/>
        <label>1</label>
    </ligand>
</feature>
<dbReference type="InterPro" id="IPR032466">
    <property type="entry name" value="Metal_Hydrolase"/>
</dbReference>
<accession>A0A3A8IGZ0</accession>
<dbReference type="InterPro" id="IPR015991">
    <property type="entry name" value="TatD/YcfH-like"/>
</dbReference>
<dbReference type="Gene3D" id="3.20.20.140">
    <property type="entry name" value="Metal-dependent hydrolases"/>
    <property type="match status" value="1"/>
</dbReference>
<evidence type="ECO:0000313" key="5">
    <source>
        <dbReference type="EMBL" id="NOK36901.1"/>
    </source>
</evidence>
<feature type="binding site" evidence="4">
    <location>
        <position position="154"/>
    </location>
    <ligand>
        <name>a divalent metal cation</name>
        <dbReference type="ChEBI" id="CHEBI:60240"/>
        <label>2</label>
    </ligand>
</feature>
<feature type="binding site" evidence="4">
    <location>
        <position position="204"/>
    </location>
    <ligand>
        <name>a divalent metal cation</name>
        <dbReference type="ChEBI" id="CHEBI:60240"/>
        <label>1</label>
    </ligand>
</feature>
<dbReference type="AlphaFoldDB" id="A0A3A8IGZ0"/>
<dbReference type="OrthoDB" id="9810005at2"/>
<dbReference type="PIRSF" id="PIRSF005902">
    <property type="entry name" value="DNase_TatD"/>
    <property type="match status" value="1"/>
</dbReference>
<keyword evidence="6" id="KW-1185">Reference proteome</keyword>
<dbReference type="InterPro" id="IPR001130">
    <property type="entry name" value="TatD-like"/>
</dbReference>
<dbReference type="GO" id="GO:0005829">
    <property type="term" value="C:cytosol"/>
    <property type="evidence" value="ECO:0007669"/>
    <property type="project" value="TreeGrafter"/>
</dbReference>
<dbReference type="CDD" id="cd01310">
    <property type="entry name" value="TatD_DNAse"/>
    <property type="match status" value="1"/>
</dbReference>
<dbReference type="Proteomes" id="UP000563426">
    <property type="component" value="Unassembled WGS sequence"/>
</dbReference>
<comment type="similarity">
    <text evidence="1">Belongs to the metallo-dependent hydrolases superfamily. TatD-type hydrolase family.</text>
</comment>
<organism evidence="5 6">
    <name type="scientific">Corallococcus exercitus</name>
    <dbReference type="NCBI Taxonomy" id="2316736"/>
    <lineage>
        <taxon>Bacteria</taxon>
        <taxon>Pseudomonadati</taxon>
        <taxon>Myxococcota</taxon>
        <taxon>Myxococcia</taxon>
        <taxon>Myxococcales</taxon>
        <taxon>Cystobacterineae</taxon>
        <taxon>Myxococcaceae</taxon>
        <taxon>Corallococcus</taxon>
    </lineage>
</organism>
<dbReference type="GO" id="GO:0046872">
    <property type="term" value="F:metal ion binding"/>
    <property type="evidence" value="ECO:0007669"/>
    <property type="project" value="UniProtKB-KW"/>
</dbReference>
<feature type="binding site" evidence="4">
    <location>
        <position position="131"/>
    </location>
    <ligand>
        <name>a divalent metal cation</name>
        <dbReference type="ChEBI" id="CHEBI:60240"/>
        <label>2</label>
    </ligand>
</feature>
<dbReference type="GO" id="GO:0016788">
    <property type="term" value="F:hydrolase activity, acting on ester bonds"/>
    <property type="evidence" value="ECO:0007669"/>
    <property type="project" value="InterPro"/>
</dbReference>
<dbReference type="NCBIfam" id="TIGR00010">
    <property type="entry name" value="YchF/TatD family DNA exonuclease"/>
    <property type="match status" value="1"/>
</dbReference>
<evidence type="ECO:0000256" key="1">
    <source>
        <dbReference type="ARBA" id="ARBA00009275"/>
    </source>
</evidence>
<reference evidence="5 6" key="1">
    <citation type="submission" date="2020-05" db="EMBL/GenBank/DDBJ databases">
        <authorList>
            <person name="Whitworth D."/>
        </authorList>
    </citation>
    <scope>NUCLEOTIDE SEQUENCE [LARGE SCALE GENOMIC DNA]</scope>
    <source>
        <strain evidence="5 6">AB043B</strain>
    </source>
</reference>
<dbReference type="PROSITE" id="PS01090">
    <property type="entry name" value="TATD_2"/>
    <property type="match status" value="1"/>
</dbReference>
<dbReference type="PANTHER" id="PTHR46124:SF2">
    <property type="entry name" value="D-AMINOACYL-TRNA DEACYLASE"/>
    <property type="match status" value="1"/>
</dbReference>
<gene>
    <name evidence="5" type="ORF">HMI49_27205</name>
</gene>
<proteinExistence type="inferred from homology"/>
<feature type="binding site" evidence="4">
    <location>
        <position position="7"/>
    </location>
    <ligand>
        <name>a divalent metal cation</name>
        <dbReference type="ChEBI" id="CHEBI:60240"/>
        <label>1</label>
    </ligand>
</feature>
<feature type="binding site" evidence="4">
    <location>
        <position position="9"/>
    </location>
    <ligand>
        <name>a divalent metal cation</name>
        <dbReference type="ChEBI" id="CHEBI:60240"/>
        <label>1</label>
    </ligand>
</feature>
<keyword evidence="2 4" id="KW-0479">Metal-binding</keyword>
<comment type="caution">
    <text evidence="5">The sequence shown here is derived from an EMBL/GenBank/DDBJ whole genome shotgun (WGS) entry which is preliminary data.</text>
</comment>
<sequence>MKLVDAHCHLEPKDYADVAPVLERARAAGIVHAVLVGQFHGPGDWGHALEVAARHPDFLSPTLGIHPHEAARATEADFEMLERTCARPELRAVGEAGLDYYYDHSPREVQATVFRRQCALAKRLSKPLVVHVRDAHDDCEAALAAEDVTNGVIHCFTGDTAAARKYLDRGFFLSLSGVVTYKKTEALQDAVRFAPLERLMVETDSPFLAPVPHRGRKNEPAHVLETAKKVAELKGVSLEEVARVTTANAARLFNLTLG</sequence>
<protein>
    <submittedName>
        <fullName evidence="5">TatD family hydrolase</fullName>
    </submittedName>
</protein>
<dbReference type="InterPro" id="IPR018228">
    <property type="entry name" value="DNase_TatD-rel_CS"/>
</dbReference>
<evidence type="ECO:0000256" key="2">
    <source>
        <dbReference type="ARBA" id="ARBA00022723"/>
    </source>
</evidence>
<dbReference type="FunFam" id="3.20.20.140:FF:000005">
    <property type="entry name" value="TatD family hydrolase"/>
    <property type="match status" value="1"/>
</dbReference>
<evidence type="ECO:0000313" key="6">
    <source>
        <dbReference type="Proteomes" id="UP000563426"/>
    </source>
</evidence>
<dbReference type="GO" id="GO:0004536">
    <property type="term" value="F:DNA nuclease activity"/>
    <property type="evidence" value="ECO:0007669"/>
    <property type="project" value="InterPro"/>
</dbReference>
<evidence type="ECO:0000256" key="4">
    <source>
        <dbReference type="PIRSR" id="PIRSR005902-1"/>
    </source>
</evidence>
<keyword evidence="3 5" id="KW-0378">Hydrolase</keyword>
<dbReference type="PANTHER" id="PTHR46124">
    <property type="entry name" value="D-AMINOACYL-TRNA DEACYLASE"/>
    <property type="match status" value="1"/>
</dbReference>
<dbReference type="RefSeq" id="WP_120524012.1">
    <property type="nucleotide sequence ID" value="NZ_JABFJV010000190.1"/>
</dbReference>
<name>A0A3A8IGZ0_9BACT</name>
<dbReference type="Pfam" id="PF01026">
    <property type="entry name" value="TatD_DNase"/>
    <property type="match status" value="1"/>
</dbReference>
<evidence type="ECO:0000256" key="3">
    <source>
        <dbReference type="ARBA" id="ARBA00022801"/>
    </source>
</evidence>
<dbReference type="EMBL" id="JABFJV010000190">
    <property type="protein sequence ID" value="NOK36901.1"/>
    <property type="molecule type" value="Genomic_DNA"/>
</dbReference>
<dbReference type="SUPFAM" id="SSF51556">
    <property type="entry name" value="Metallo-dependent hydrolases"/>
    <property type="match status" value="1"/>
</dbReference>